<protein>
    <submittedName>
        <fullName evidence="1">Uncharacterized protein</fullName>
    </submittedName>
</protein>
<dbReference type="EMBL" id="AP019870">
    <property type="protein sequence ID" value="BBN10176.1"/>
    <property type="molecule type" value="Genomic_DNA"/>
</dbReference>
<dbReference type="Proteomes" id="UP001162541">
    <property type="component" value="Chromosome 5"/>
</dbReference>
<dbReference type="AlphaFoldDB" id="A0AAF6BDU2"/>
<proteinExistence type="predicted"/>
<accession>A0AAF6BDU2</accession>
<organism evidence="1 2">
    <name type="scientific">Marchantia polymorpha subsp. ruderalis</name>
    <dbReference type="NCBI Taxonomy" id="1480154"/>
    <lineage>
        <taxon>Eukaryota</taxon>
        <taxon>Viridiplantae</taxon>
        <taxon>Streptophyta</taxon>
        <taxon>Embryophyta</taxon>
        <taxon>Marchantiophyta</taxon>
        <taxon>Marchantiopsida</taxon>
        <taxon>Marchantiidae</taxon>
        <taxon>Marchantiales</taxon>
        <taxon>Marchantiaceae</taxon>
        <taxon>Marchantia</taxon>
    </lineage>
</organism>
<evidence type="ECO:0000313" key="2">
    <source>
        <dbReference type="Proteomes" id="UP001162541"/>
    </source>
</evidence>
<reference evidence="2" key="1">
    <citation type="journal article" date="2020" name="Curr. Biol.">
        <title>Chromatin organization in early land plants reveals an ancestral association between H3K27me3, transposons, and constitutive heterochromatin.</title>
        <authorList>
            <person name="Montgomery S.A."/>
            <person name="Tanizawa Y."/>
            <person name="Galik B."/>
            <person name="Wang N."/>
            <person name="Ito T."/>
            <person name="Mochizuki T."/>
            <person name="Akimcheva S."/>
            <person name="Bowman J.L."/>
            <person name="Cognat V."/>
            <person name="Marechal-Drouard L."/>
            <person name="Ekker H."/>
            <person name="Hong S.F."/>
            <person name="Kohchi T."/>
            <person name="Lin S.S."/>
            <person name="Liu L.D."/>
            <person name="Nakamura Y."/>
            <person name="Valeeva L.R."/>
            <person name="Shakirov E.V."/>
            <person name="Shippen D.E."/>
            <person name="Wei W.L."/>
            <person name="Yagura M."/>
            <person name="Yamaoka S."/>
            <person name="Yamato K.T."/>
            <person name="Liu C."/>
            <person name="Berger F."/>
        </authorList>
    </citation>
    <scope>NUCLEOTIDE SEQUENCE [LARGE SCALE GENOMIC DNA]</scope>
    <source>
        <strain evidence="2">Tak-1</strain>
    </source>
</reference>
<gene>
    <name evidence="1" type="ORF">Mp_5g01550</name>
</gene>
<evidence type="ECO:0000313" key="1">
    <source>
        <dbReference type="EMBL" id="BBN10176.1"/>
    </source>
</evidence>
<sequence>MVRTQVQGRLGKELAVLVWSRDWRLASVMGHFLDRLDRPSIDLNMVTCCTRYRGHEVTSFAKLFDFGNSPLLFCRVHSFLHRKRKRNCTSYQWGQLDTKNYMVILYPTSV</sequence>
<name>A0AAF6BDU2_MARPO</name>